<evidence type="ECO:0000256" key="1">
    <source>
        <dbReference type="SAM" id="SignalP"/>
    </source>
</evidence>
<dbReference type="OMA" id="GTFWINN"/>
<dbReference type="Proteomes" id="UP000261560">
    <property type="component" value="Unplaced"/>
</dbReference>
<keyword evidence="3" id="KW-1185">Reference proteome</keyword>
<feature type="signal peptide" evidence="1">
    <location>
        <begin position="1"/>
        <end position="18"/>
    </location>
</feature>
<keyword evidence="1" id="KW-0732">Signal</keyword>
<dbReference type="GeneTree" id="ENSGT01030000234806"/>
<dbReference type="PaxDb" id="30732-ENSOMEP00000017597"/>
<dbReference type="AlphaFoldDB" id="A0A3B3CIB9"/>
<reference evidence="2" key="2">
    <citation type="submission" date="2025-09" db="UniProtKB">
        <authorList>
            <consortium name="Ensembl"/>
        </authorList>
    </citation>
    <scope>IDENTIFICATION</scope>
</reference>
<protein>
    <recommendedName>
        <fullName evidence="4">Immunoglobulin V-set domain-containing protein</fullName>
    </recommendedName>
</protein>
<dbReference type="SUPFAM" id="SSF48726">
    <property type="entry name" value="Immunoglobulin"/>
    <property type="match status" value="1"/>
</dbReference>
<evidence type="ECO:0008006" key="4">
    <source>
        <dbReference type="Google" id="ProtNLM"/>
    </source>
</evidence>
<sequence length="126" mass="14398">VVFPCLKILIYLFIFCWSRVIQNGAQCYGALGGSVSIQLMDDFTEIHRYKLFKNKTVVMLGGKDKKPDSIMNNKYSFIPSNGTFWINNLSRNDSDEYRLRTLDTNGKLTSIHSLQLSAQGKYVFIS</sequence>
<dbReference type="STRING" id="30732.ENSOMEP00000017597"/>
<dbReference type="InterPro" id="IPR036179">
    <property type="entry name" value="Ig-like_dom_sf"/>
</dbReference>
<organism evidence="2 3">
    <name type="scientific">Oryzias melastigma</name>
    <name type="common">Marine medaka</name>
    <dbReference type="NCBI Taxonomy" id="30732"/>
    <lineage>
        <taxon>Eukaryota</taxon>
        <taxon>Metazoa</taxon>
        <taxon>Chordata</taxon>
        <taxon>Craniata</taxon>
        <taxon>Vertebrata</taxon>
        <taxon>Euteleostomi</taxon>
        <taxon>Actinopterygii</taxon>
        <taxon>Neopterygii</taxon>
        <taxon>Teleostei</taxon>
        <taxon>Neoteleostei</taxon>
        <taxon>Acanthomorphata</taxon>
        <taxon>Ovalentaria</taxon>
        <taxon>Atherinomorphae</taxon>
        <taxon>Beloniformes</taxon>
        <taxon>Adrianichthyidae</taxon>
        <taxon>Oryziinae</taxon>
        <taxon>Oryzias</taxon>
    </lineage>
</organism>
<reference evidence="2" key="1">
    <citation type="submission" date="2025-08" db="UniProtKB">
        <authorList>
            <consortium name="Ensembl"/>
        </authorList>
    </citation>
    <scope>IDENTIFICATION</scope>
</reference>
<dbReference type="InterPro" id="IPR013783">
    <property type="entry name" value="Ig-like_fold"/>
</dbReference>
<proteinExistence type="predicted"/>
<accession>A0A3B3CIB9</accession>
<dbReference type="Ensembl" id="ENSOMET00000026376.1">
    <property type="protein sequence ID" value="ENSOMEP00000017597.1"/>
    <property type="gene ID" value="ENSOMEG00000019285.1"/>
</dbReference>
<dbReference type="Gene3D" id="2.60.40.10">
    <property type="entry name" value="Immunoglobulins"/>
    <property type="match status" value="1"/>
</dbReference>
<evidence type="ECO:0000313" key="2">
    <source>
        <dbReference type="Ensembl" id="ENSOMEP00000017597.1"/>
    </source>
</evidence>
<evidence type="ECO:0000313" key="3">
    <source>
        <dbReference type="Proteomes" id="UP000261560"/>
    </source>
</evidence>
<name>A0A3B3CIB9_ORYME</name>
<feature type="chain" id="PRO_5017291942" description="Immunoglobulin V-set domain-containing protein" evidence="1">
    <location>
        <begin position="19"/>
        <end position="126"/>
    </location>
</feature>